<dbReference type="AlphaFoldDB" id="Q2JCN5"/>
<sequence>MTTTPPAMMLPGDGPIALHEVELSAPLPVLTGDGPAQVLVRLHGRPLGVVAATLSPAGLRPDQLAGRVMDRLGPDVAAHLTADGLAVPETVPIDGVVTSDVCRPVLPAELAGTVVVTSCVASPSLAATLAGILAQSVPAQEIIVVDNRPRTSGIREQLSRMAGEVRYVAEPERGLSRARNAGLAAATTPVVVFTDDDVEVDPRWLEFLLSGFAAGSGVVDETVGCVTGLIRPLELSTPAQVWFEQFGGFGKGFVGRRFDRTENRSGDLLYPYTAGVFGSGANSAFRTDTLRQLGGFDEFLGTGTAARGGEDLDIFLSVVRSGHVLVYEPAALIRHLHKRTTVELRRQMYDYGAGLGAMVTKRIATQPAERLQIARLVPGGLHHLLHPRSSKNAGKSRDYPRSLTLIELVGVARGPVGYAASRALARRRQRDLPHDHAPTPGAPPAPFPRAPIPEPRISTVTTGAQP</sequence>
<evidence type="ECO:0000256" key="1">
    <source>
        <dbReference type="ARBA" id="ARBA00004776"/>
    </source>
</evidence>
<comment type="similarity">
    <text evidence="2">Belongs to the glycosyltransferase 2 family.</text>
</comment>
<name>Q2JCN5_FRACC</name>
<reference evidence="7 8" key="1">
    <citation type="journal article" date="2007" name="Genome Res.">
        <title>Genome characteristics of facultatively symbiotic Frankia sp. strains reflect host range and host plant biogeography.</title>
        <authorList>
            <person name="Normand P."/>
            <person name="Lapierre P."/>
            <person name="Tisa L.S."/>
            <person name="Gogarten J.P."/>
            <person name="Alloisio N."/>
            <person name="Bagnarol E."/>
            <person name="Bassi C.A."/>
            <person name="Berry A.M."/>
            <person name="Bickhart D.M."/>
            <person name="Choisne N."/>
            <person name="Couloux A."/>
            <person name="Cournoyer B."/>
            <person name="Cruveiller S."/>
            <person name="Daubin V."/>
            <person name="Demange N."/>
            <person name="Francino M.P."/>
            <person name="Goltsman E."/>
            <person name="Huang Y."/>
            <person name="Kopp O.R."/>
            <person name="Labarre L."/>
            <person name="Lapidus A."/>
            <person name="Lavire C."/>
            <person name="Marechal J."/>
            <person name="Martinez M."/>
            <person name="Mastronunzio J.E."/>
            <person name="Mullin B.C."/>
            <person name="Niemann J."/>
            <person name="Pujic P."/>
            <person name="Rawnsley T."/>
            <person name="Rouy Z."/>
            <person name="Schenowitz C."/>
            <person name="Sellstedt A."/>
            <person name="Tavares F."/>
            <person name="Tomkins J.P."/>
            <person name="Vallenet D."/>
            <person name="Valverde C."/>
            <person name="Wall L.G."/>
            <person name="Wang Y."/>
            <person name="Medigue C."/>
            <person name="Benson D.R."/>
        </authorList>
    </citation>
    <scope>NUCLEOTIDE SEQUENCE [LARGE SCALE GENOMIC DNA]</scope>
    <source>
        <strain evidence="8">DSM 45818 / CECT 9043 / CcI3</strain>
    </source>
</reference>
<evidence type="ECO:0000259" key="6">
    <source>
        <dbReference type="Pfam" id="PF00535"/>
    </source>
</evidence>
<dbReference type="CAZy" id="GT2">
    <property type="family name" value="Glycosyltransferase Family 2"/>
</dbReference>
<evidence type="ECO:0000256" key="3">
    <source>
        <dbReference type="ARBA" id="ARBA00022676"/>
    </source>
</evidence>
<dbReference type="RefSeq" id="WP_011436020.1">
    <property type="nucleotide sequence ID" value="NC_007777.1"/>
</dbReference>
<organism evidence="7 8">
    <name type="scientific">Frankia casuarinae (strain DSM 45818 / CECT 9043 / HFP020203 / CcI3)</name>
    <dbReference type="NCBI Taxonomy" id="106370"/>
    <lineage>
        <taxon>Bacteria</taxon>
        <taxon>Bacillati</taxon>
        <taxon>Actinomycetota</taxon>
        <taxon>Actinomycetes</taxon>
        <taxon>Frankiales</taxon>
        <taxon>Frankiaceae</taxon>
        <taxon>Frankia</taxon>
    </lineage>
</organism>
<evidence type="ECO:0000313" key="8">
    <source>
        <dbReference type="Proteomes" id="UP000001937"/>
    </source>
</evidence>
<feature type="region of interest" description="Disordered" evidence="5">
    <location>
        <begin position="427"/>
        <end position="466"/>
    </location>
</feature>
<dbReference type="InterPro" id="IPR029044">
    <property type="entry name" value="Nucleotide-diphossugar_trans"/>
</dbReference>
<dbReference type="STRING" id="106370.Francci3_1581"/>
<protein>
    <submittedName>
        <fullName evidence="7">Glycosyl transferase, family 2</fullName>
    </submittedName>
</protein>
<dbReference type="HOGENOM" id="CLU_025996_19_9_11"/>
<dbReference type="SUPFAM" id="SSF53448">
    <property type="entry name" value="Nucleotide-diphospho-sugar transferases"/>
    <property type="match status" value="1"/>
</dbReference>
<keyword evidence="8" id="KW-1185">Reference proteome</keyword>
<dbReference type="eggNOG" id="COG1216">
    <property type="taxonomic scope" value="Bacteria"/>
</dbReference>
<proteinExistence type="inferred from homology"/>
<evidence type="ECO:0000256" key="4">
    <source>
        <dbReference type="ARBA" id="ARBA00022679"/>
    </source>
</evidence>
<evidence type="ECO:0000256" key="2">
    <source>
        <dbReference type="ARBA" id="ARBA00006739"/>
    </source>
</evidence>
<keyword evidence="4 7" id="KW-0808">Transferase</keyword>
<dbReference type="GO" id="GO:0016757">
    <property type="term" value="F:glycosyltransferase activity"/>
    <property type="evidence" value="ECO:0007669"/>
    <property type="project" value="UniProtKB-KW"/>
</dbReference>
<feature type="compositionally biased region" description="Pro residues" evidence="5">
    <location>
        <begin position="440"/>
        <end position="454"/>
    </location>
</feature>
<evidence type="ECO:0000256" key="5">
    <source>
        <dbReference type="SAM" id="MobiDB-lite"/>
    </source>
</evidence>
<accession>Q2JCN5</accession>
<dbReference type="Gene3D" id="3.90.550.10">
    <property type="entry name" value="Spore Coat Polysaccharide Biosynthesis Protein SpsA, Chain A"/>
    <property type="match status" value="1"/>
</dbReference>
<dbReference type="PANTHER" id="PTHR43179:SF12">
    <property type="entry name" value="GALACTOFURANOSYLTRANSFERASE GLFT2"/>
    <property type="match status" value="1"/>
</dbReference>
<gene>
    <name evidence="7" type="ordered locus">Francci3_1581</name>
</gene>
<keyword evidence="3" id="KW-0328">Glycosyltransferase</keyword>
<comment type="pathway">
    <text evidence="1">Cell wall biogenesis; cell wall polysaccharide biosynthesis.</text>
</comment>
<dbReference type="PANTHER" id="PTHR43179">
    <property type="entry name" value="RHAMNOSYLTRANSFERASE WBBL"/>
    <property type="match status" value="1"/>
</dbReference>
<dbReference type="KEGG" id="fra:Francci3_1581"/>
<dbReference type="InterPro" id="IPR001173">
    <property type="entry name" value="Glyco_trans_2-like"/>
</dbReference>
<dbReference type="Pfam" id="PF00535">
    <property type="entry name" value="Glycos_transf_2"/>
    <property type="match status" value="1"/>
</dbReference>
<dbReference type="EMBL" id="CP000249">
    <property type="protein sequence ID" value="ABD10957.1"/>
    <property type="molecule type" value="Genomic_DNA"/>
</dbReference>
<evidence type="ECO:0000313" key="7">
    <source>
        <dbReference type="EMBL" id="ABD10957.1"/>
    </source>
</evidence>
<feature type="domain" description="Glycosyltransferase 2-like" evidence="6">
    <location>
        <begin position="113"/>
        <end position="219"/>
    </location>
</feature>
<dbReference type="OrthoDB" id="3180470at2"/>
<dbReference type="Proteomes" id="UP000001937">
    <property type="component" value="Chromosome"/>
</dbReference>